<comment type="caution">
    <text evidence="6">The sequence shown here is derived from an EMBL/GenBank/DDBJ whole genome shotgun (WGS) entry which is preliminary data.</text>
</comment>
<evidence type="ECO:0000259" key="5">
    <source>
        <dbReference type="PROSITE" id="PS50977"/>
    </source>
</evidence>
<keyword evidence="7" id="KW-1185">Reference proteome</keyword>
<dbReference type="GO" id="GO:0045892">
    <property type="term" value="P:negative regulation of DNA-templated transcription"/>
    <property type="evidence" value="ECO:0007669"/>
    <property type="project" value="InterPro"/>
</dbReference>
<keyword evidence="3" id="KW-0804">Transcription</keyword>
<evidence type="ECO:0000313" key="6">
    <source>
        <dbReference type="EMBL" id="RFS45897.1"/>
    </source>
</evidence>
<feature type="DNA-binding region" description="H-T-H motif" evidence="4">
    <location>
        <begin position="32"/>
        <end position="51"/>
    </location>
</feature>
<evidence type="ECO:0000256" key="1">
    <source>
        <dbReference type="ARBA" id="ARBA00023015"/>
    </source>
</evidence>
<proteinExistence type="predicted"/>
<dbReference type="Pfam" id="PF00440">
    <property type="entry name" value="TetR_N"/>
    <property type="match status" value="1"/>
</dbReference>
<dbReference type="GO" id="GO:0003677">
    <property type="term" value="F:DNA binding"/>
    <property type="evidence" value="ECO:0007669"/>
    <property type="project" value="UniProtKB-UniRule"/>
</dbReference>
<dbReference type="InterPro" id="IPR001647">
    <property type="entry name" value="HTH_TetR"/>
</dbReference>
<evidence type="ECO:0000256" key="4">
    <source>
        <dbReference type="PROSITE-ProRule" id="PRU00335"/>
    </source>
</evidence>
<dbReference type="Pfam" id="PF02909">
    <property type="entry name" value="TetR_C_1"/>
    <property type="match status" value="1"/>
</dbReference>
<organism evidence="6 7">
    <name type="scientific">Micromonospora craniellae</name>
    <dbReference type="NCBI Taxonomy" id="2294034"/>
    <lineage>
        <taxon>Bacteria</taxon>
        <taxon>Bacillati</taxon>
        <taxon>Actinomycetota</taxon>
        <taxon>Actinomycetes</taxon>
        <taxon>Micromonosporales</taxon>
        <taxon>Micromonosporaceae</taxon>
        <taxon>Micromonospora</taxon>
    </lineage>
</organism>
<feature type="domain" description="HTH tetR-type" evidence="5">
    <location>
        <begin position="9"/>
        <end position="69"/>
    </location>
</feature>
<accession>A0A372FYL1</accession>
<dbReference type="InterPro" id="IPR036271">
    <property type="entry name" value="Tet_transcr_reg_TetR-rel_C_sf"/>
</dbReference>
<gene>
    <name evidence="6" type="ORF">D0Q02_14945</name>
</gene>
<name>A0A372FYL1_9ACTN</name>
<dbReference type="AlphaFoldDB" id="A0A372FYL1"/>
<dbReference type="InterPro" id="IPR009057">
    <property type="entry name" value="Homeodomain-like_sf"/>
</dbReference>
<dbReference type="PROSITE" id="PS50977">
    <property type="entry name" value="HTH_TETR_2"/>
    <property type="match status" value="1"/>
</dbReference>
<evidence type="ECO:0000256" key="3">
    <source>
        <dbReference type="ARBA" id="ARBA00023163"/>
    </source>
</evidence>
<reference evidence="6 7" key="1">
    <citation type="submission" date="2018-08" db="EMBL/GenBank/DDBJ databases">
        <title>Verrucosispora craniellae sp. nov., isolated from a marine sponge in the South China Sea.</title>
        <authorList>
            <person name="Li L."/>
            <person name="Lin H.W."/>
        </authorList>
    </citation>
    <scope>NUCLEOTIDE SEQUENCE [LARGE SCALE GENOMIC DNA]</scope>
    <source>
        <strain evidence="6 7">LHW63014</strain>
    </source>
</reference>
<keyword evidence="1" id="KW-0805">Transcription regulation</keyword>
<dbReference type="EMBL" id="QVFU01000013">
    <property type="protein sequence ID" value="RFS45897.1"/>
    <property type="molecule type" value="Genomic_DNA"/>
</dbReference>
<dbReference type="Gene3D" id="1.10.357.10">
    <property type="entry name" value="Tetracycline Repressor, domain 2"/>
    <property type="match status" value="1"/>
</dbReference>
<dbReference type="SUPFAM" id="SSF46689">
    <property type="entry name" value="Homeodomain-like"/>
    <property type="match status" value="1"/>
</dbReference>
<keyword evidence="2 4" id="KW-0238">DNA-binding</keyword>
<evidence type="ECO:0000313" key="7">
    <source>
        <dbReference type="Proteomes" id="UP000262621"/>
    </source>
</evidence>
<dbReference type="SUPFAM" id="SSF48498">
    <property type="entry name" value="Tetracyclin repressor-like, C-terminal domain"/>
    <property type="match status" value="1"/>
</dbReference>
<dbReference type="InterPro" id="IPR004111">
    <property type="entry name" value="Repressor_TetR_C"/>
</dbReference>
<sequence>MAKVRAALALSRDAVVDAAIDITRSAGLSAVTMRAVAARFDVTAMALYRHVADREELVRLVADRIGELIHPQTPPDASWEQRARDWAMTQHEVLRRHPGVAAWLIDNGPAGPQAYRLLELLVATLSDAGFDDATVARGAAAITSWTFTRVAIEDSADVRVRRRASNRAAAFVDGLTGVDAAAHPTATRVGREFFTLPLPELFRGGLDLILAGLRSQLDR</sequence>
<evidence type="ECO:0000256" key="2">
    <source>
        <dbReference type="ARBA" id="ARBA00023125"/>
    </source>
</evidence>
<protein>
    <submittedName>
        <fullName evidence="6">TetR family transcriptional regulator</fullName>
    </submittedName>
</protein>
<dbReference type="Proteomes" id="UP000262621">
    <property type="component" value="Unassembled WGS sequence"/>
</dbReference>